<dbReference type="OrthoDB" id="3211725at2"/>
<dbReference type="EMBL" id="CP073767">
    <property type="protein sequence ID" value="UWZ56492.1"/>
    <property type="molecule type" value="Genomic_DNA"/>
</dbReference>
<dbReference type="Proteomes" id="UP001058003">
    <property type="component" value="Chromosome"/>
</dbReference>
<reference evidence="1" key="1">
    <citation type="submission" date="2021-04" db="EMBL/GenBank/DDBJ databases">
        <title>Dactylosporangium aurantiacum NRRL B-8018 full assembly.</title>
        <authorList>
            <person name="Hartkoorn R.C."/>
            <person name="Beaudoing E."/>
            <person name="Hot D."/>
        </authorList>
    </citation>
    <scope>NUCLEOTIDE SEQUENCE</scope>
    <source>
        <strain evidence="1">NRRL B-8018</strain>
    </source>
</reference>
<sequence>MTTSSSNSWHGLAELLLAGPQYRRSGTIRLRVTPAGFATVAAPDVQAEADALVVEGRRIPYAGQTFAELAAAAGLDVGAPEGLYKDGSGASADDPVVTTDAEVVLGGLAIGDAALRRFAPDQTPVLWPEHFDVGISLDEVNYGVSTGDSAVSEPYAYVGPWTPREGGFWNMSFGAARPLRELGDAAAVAAFFAEGRAAAAG</sequence>
<keyword evidence="2" id="KW-1185">Reference proteome</keyword>
<dbReference type="AlphaFoldDB" id="A0A9Q9II20"/>
<dbReference type="RefSeq" id="WP_033363035.1">
    <property type="nucleotide sequence ID" value="NZ_CP073767.1"/>
</dbReference>
<accession>A0A9Q9II20</accession>
<dbReference type="KEGG" id="daur:Daura_10110"/>
<protein>
    <submittedName>
        <fullName evidence="1">Uncharacterized protein</fullName>
    </submittedName>
</protein>
<proteinExistence type="predicted"/>
<gene>
    <name evidence="1" type="ORF">Daura_10110</name>
</gene>
<organism evidence="1 2">
    <name type="scientific">Dactylosporangium aurantiacum</name>
    <dbReference type="NCBI Taxonomy" id="35754"/>
    <lineage>
        <taxon>Bacteria</taxon>
        <taxon>Bacillati</taxon>
        <taxon>Actinomycetota</taxon>
        <taxon>Actinomycetes</taxon>
        <taxon>Micromonosporales</taxon>
        <taxon>Micromonosporaceae</taxon>
        <taxon>Dactylosporangium</taxon>
    </lineage>
</organism>
<name>A0A9Q9II20_9ACTN</name>
<evidence type="ECO:0000313" key="2">
    <source>
        <dbReference type="Proteomes" id="UP001058003"/>
    </source>
</evidence>
<evidence type="ECO:0000313" key="1">
    <source>
        <dbReference type="EMBL" id="UWZ56492.1"/>
    </source>
</evidence>